<dbReference type="GO" id="GO:0005975">
    <property type="term" value="P:carbohydrate metabolic process"/>
    <property type="evidence" value="ECO:0007669"/>
    <property type="project" value="InterPro"/>
</dbReference>
<dbReference type="PANTHER" id="PTHR31616">
    <property type="entry name" value="TREHALASE"/>
    <property type="match status" value="1"/>
</dbReference>
<dbReference type="InterPro" id="IPR008928">
    <property type="entry name" value="6-hairpin_glycosidase_sf"/>
</dbReference>
<dbReference type="InterPro" id="IPR045582">
    <property type="entry name" value="Trehalase-like_N"/>
</dbReference>
<reference evidence="4" key="1">
    <citation type="submission" date="2016-09" db="EMBL/GenBank/DDBJ databases">
        <authorList>
            <person name="Varghese N."/>
            <person name="Submissions S."/>
        </authorList>
    </citation>
    <scope>NUCLEOTIDE SEQUENCE [LARGE SCALE GENOMIC DNA]</scope>
    <source>
        <strain evidence="4">JS23</strain>
    </source>
</reference>
<organism evidence="3 4">
    <name type="scientific">Chitinasiproducens palmae</name>
    <dbReference type="NCBI Taxonomy" id="1770053"/>
    <lineage>
        <taxon>Bacteria</taxon>
        <taxon>Pseudomonadati</taxon>
        <taxon>Pseudomonadota</taxon>
        <taxon>Betaproteobacteria</taxon>
        <taxon>Burkholderiales</taxon>
        <taxon>Burkholderiaceae</taxon>
        <taxon>Chitinasiproducens</taxon>
    </lineage>
</organism>
<proteinExistence type="predicted"/>
<keyword evidence="4" id="KW-1185">Reference proteome</keyword>
<dbReference type="STRING" id="1770053.SAMN05216551_10594"/>
<feature type="domain" description="Trehalase-like N-terminal" evidence="2">
    <location>
        <begin position="16"/>
        <end position="178"/>
    </location>
</feature>
<dbReference type="GO" id="GO:0004553">
    <property type="term" value="F:hydrolase activity, hydrolyzing O-glycosyl compounds"/>
    <property type="evidence" value="ECO:0007669"/>
    <property type="project" value="TreeGrafter"/>
</dbReference>
<dbReference type="AlphaFoldDB" id="A0A1H2PP29"/>
<sequence>MAEDKRGGAGRSPAAHGIIGNLRTCALVTHEATLDFLCFPRFDSPTVLAGLLDAQHGGQWTLAPVGYETMQVKQLYLPDTNVLVTRFLSEDRVGEVTDLMPLTSSAEDDRNRVVRTVKTVRGRIEWQCECAPRFDYARQAHVAEQVDDNEVQLRPEGDALPMRLRATVPLTVSTDGTVGARFTLDKEQLASFVFAAADEEIESLDGGVCQACVDDTVAYWQRWLEKSAYRGRYREIVSRSALVLKLLTSRDHGAIIASPTFGLPETLEGERRWDYRFVWVRDAAFTLYALLRLGYTDEAAHFMQWMGDRTRHCDYDGQLNLVYTLDGETPPGETELASLSDQHAASPVLVGNEASKQLQLDIYGALLDAVYLYNKYGTASSYDSWQHIVRTVDYVVAHWNEPDHGIWESRDGKAHLLHSRVMCWVTIDRALRLAGKRSLPAPIADWEAARGAIQRDVFDNFWNEELGAFTQTRGGDTLDASALQMPLVRFVAPKDPRWLSTLDAIGRELFDDPLVYRYQSNDGLDGHEGSFMACGFWYVEALARAGQIEKARLTFEKLLGYANHLHLFSEEISPGGIPLGNFPQALTHLALISAAYRLDRILDGAQRPWED</sequence>
<dbReference type="SUPFAM" id="SSF48208">
    <property type="entry name" value="Six-hairpin glycosidases"/>
    <property type="match status" value="1"/>
</dbReference>
<feature type="domain" description="GH15-like" evidence="1">
    <location>
        <begin position="231"/>
        <end position="596"/>
    </location>
</feature>
<name>A0A1H2PP29_9BURK</name>
<dbReference type="InterPro" id="IPR012341">
    <property type="entry name" value="6hp_glycosidase-like_sf"/>
</dbReference>
<dbReference type="InterPro" id="IPR011613">
    <property type="entry name" value="GH15-like"/>
</dbReference>
<dbReference type="Proteomes" id="UP000243719">
    <property type="component" value="Unassembled WGS sequence"/>
</dbReference>
<dbReference type="OrthoDB" id="3902805at2"/>
<gene>
    <name evidence="3" type="ORF">SAMN05216551_10594</name>
</gene>
<accession>A0A1H2PP29</accession>
<dbReference type="EMBL" id="FNLO01000005">
    <property type="protein sequence ID" value="SDV48443.1"/>
    <property type="molecule type" value="Genomic_DNA"/>
</dbReference>
<dbReference type="PANTHER" id="PTHR31616:SF0">
    <property type="entry name" value="GLUCAN 1,4-ALPHA-GLUCOSIDASE"/>
    <property type="match status" value="1"/>
</dbReference>
<protein>
    <submittedName>
        <fullName evidence="3">Glucoamylase (Glucan-1,4-alpha-glucosidase), GH15 family</fullName>
    </submittedName>
</protein>
<dbReference type="Gene3D" id="1.50.10.10">
    <property type="match status" value="1"/>
</dbReference>
<evidence type="ECO:0000313" key="4">
    <source>
        <dbReference type="Proteomes" id="UP000243719"/>
    </source>
</evidence>
<dbReference type="Pfam" id="PF19291">
    <property type="entry name" value="TREH_N"/>
    <property type="match status" value="1"/>
</dbReference>
<dbReference type="Pfam" id="PF00723">
    <property type="entry name" value="Glyco_hydro_15"/>
    <property type="match status" value="1"/>
</dbReference>
<evidence type="ECO:0000259" key="1">
    <source>
        <dbReference type="Pfam" id="PF00723"/>
    </source>
</evidence>
<dbReference type="RefSeq" id="WP_091907592.1">
    <property type="nucleotide sequence ID" value="NZ_FNLO01000005.1"/>
</dbReference>
<evidence type="ECO:0000259" key="2">
    <source>
        <dbReference type="Pfam" id="PF19291"/>
    </source>
</evidence>
<evidence type="ECO:0000313" key="3">
    <source>
        <dbReference type="EMBL" id="SDV48443.1"/>
    </source>
</evidence>